<evidence type="ECO:0000313" key="3">
    <source>
        <dbReference type="EMBL" id="CAH1110804.1"/>
    </source>
</evidence>
<evidence type="ECO:0000256" key="2">
    <source>
        <dbReference type="SAM" id="MobiDB-lite"/>
    </source>
</evidence>
<keyword evidence="4" id="KW-1185">Reference proteome</keyword>
<evidence type="ECO:0000313" key="4">
    <source>
        <dbReference type="Proteomes" id="UP001153636"/>
    </source>
</evidence>
<dbReference type="InterPro" id="IPR036034">
    <property type="entry name" value="PDZ_sf"/>
</dbReference>
<dbReference type="Proteomes" id="UP001153636">
    <property type="component" value="Chromosome 5"/>
</dbReference>
<keyword evidence="1" id="KW-0175">Coiled coil</keyword>
<proteinExistence type="predicted"/>
<feature type="compositionally biased region" description="Basic residues" evidence="2">
    <location>
        <begin position="429"/>
        <end position="438"/>
    </location>
</feature>
<sequence>MAQLETLEAKMASIEVSLSSTPRRKKNGSISGISLSSSIQSIPKELAVKELEKLRNALRDKENIIQSLKGQLTIPGLRLNAIRNTSNNNNNNIKELTEVEKKQAEARLHRLKTDIDNKRLTIKNLKMALERLDITDNIDVRIQQAELEYQLGREELNLLTLLEETRALQLCIEESNKHSSEYHTLYSCVQGNDCVLLQALQIDYDTNNPKFGAGPKESVPGLYVDWALEETNLCKGDRLIEVNGKIVLNKSRDDLNRLLAAAPDPAQIVILRKVPENELAISSNGSSIEISCLRNELESFRERAEETQKAKEGLKSDNIRLTHRISYLEEQVSELLNRKSTEKNAKKLPPTSMISKSTQNVTNINIRTDSSTKTSSTNPDHQIFQKGNHISAITSDKEQICVPTRSKSSLSNVSNTIISSLNGDYCNKLHSRHKHKSSRNGVQSPTGHDSSNEKMSYRKHAHHHHHHHREKDYSSETNSGVDIRRYNKNTEPARYSTDFAKANSEKEYASDIMDQSYKKATQIVHDLTRSRDSTLYEKHRQKCLTASEKYNTDILKHYNARKSTSVLDFRSEIHIGPKYDSKSVEHIDDNEICTNGNVYRRIVDARSVKSLDFDSDCNSIRPNGTSSNVDYTSEPNTDKKLYYTNGYEQMKPRPTPPKKPLRLSLHKTHSLQSVETNSDCQSRNERKCMKRNYKGENPLVLKPLDKSSSNYQMKWNYRKSFDNTLENGSWC</sequence>
<name>A0A9P0CYX0_9CUCU</name>
<feature type="coiled-coil region" evidence="1">
    <location>
        <begin position="44"/>
        <end position="135"/>
    </location>
</feature>
<protein>
    <recommendedName>
        <fullName evidence="5">PDZ domain-containing protein</fullName>
    </recommendedName>
</protein>
<feature type="region of interest" description="Disordered" evidence="2">
    <location>
        <begin position="428"/>
        <end position="480"/>
    </location>
</feature>
<evidence type="ECO:0000256" key="1">
    <source>
        <dbReference type="SAM" id="Coils"/>
    </source>
</evidence>
<organism evidence="3 4">
    <name type="scientific">Psylliodes chrysocephalus</name>
    <dbReference type="NCBI Taxonomy" id="3402493"/>
    <lineage>
        <taxon>Eukaryota</taxon>
        <taxon>Metazoa</taxon>
        <taxon>Ecdysozoa</taxon>
        <taxon>Arthropoda</taxon>
        <taxon>Hexapoda</taxon>
        <taxon>Insecta</taxon>
        <taxon>Pterygota</taxon>
        <taxon>Neoptera</taxon>
        <taxon>Endopterygota</taxon>
        <taxon>Coleoptera</taxon>
        <taxon>Polyphaga</taxon>
        <taxon>Cucujiformia</taxon>
        <taxon>Chrysomeloidea</taxon>
        <taxon>Chrysomelidae</taxon>
        <taxon>Galerucinae</taxon>
        <taxon>Alticini</taxon>
        <taxon>Psylliodes</taxon>
    </lineage>
</organism>
<dbReference type="OrthoDB" id="449487at2759"/>
<feature type="coiled-coil region" evidence="1">
    <location>
        <begin position="290"/>
        <end position="317"/>
    </location>
</feature>
<evidence type="ECO:0008006" key="5">
    <source>
        <dbReference type="Google" id="ProtNLM"/>
    </source>
</evidence>
<feature type="compositionally biased region" description="Polar residues" evidence="2">
    <location>
        <begin position="439"/>
        <end position="449"/>
    </location>
</feature>
<dbReference type="Gene3D" id="2.30.42.10">
    <property type="match status" value="1"/>
</dbReference>
<dbReference type="SUPFAM" id="SSF50156">
    <property type="entry name" value="PDZ domain-like"/>
    <property type="match status" value="1"/>
</dbReference>
<reference evidence="3" key="1">
    <citation type="submission" date="2022-01" db="EMBL/GenBank/DDBJ databases">
        <authorList>
            <person name="King R."/>
        </authorList>
    </citation>
    <scope>NUCLEOTIDE SEQUENCE</scope>
</reference>
<gene>
    <name evidence="3" type="ORF">PSYICH_LOCUS11283</name>
</gene>
<dbReference type="AlphaFoldDB" id="A0A9P0CYX0"/>
<accession>A0A9P0CYX0</accession>
<feature type="compositionally biased region" description="Basic residues" evidence="2">
    <location>
        <begin position="457"/>
        <end position="469"/>
    </location>
</feature>
<dbReference type="EMBL" id="OV651817">
    <property type="protein sequence ID" value="CAH1110804.1"/>
    <property type="molecule type" value="Genomic_DNA"/>
</dbReference>